<feature type="domain" description="Fumarate reductase/succinate dehydrogenase flavoprotein-like C-terminal" evidence="1">
    <location>
        <begin position="3"/>
        <end position="77"/>
    </location>
</feature>
<dbReference type="GO" id="GO:0005886">
    <property type="term" value="C:plasma membrane"/>
    <property type="evidence" value="ECO:0007669"/>
    <property type="project" value="TreeGrafter"/>
</dbReference>
<dbReference type="InterPro" id="IPR037099">
    <property type="entry name" value="Fum_R/Succ_DH_flav-like_C_sf"/>
</dbReference>
<dbReference type="AlphaFoldDB" id="A0A645IYB7"/>
<dbReference type="InterPro" id="IPR030664">
    <property type="entry name" value="SdhA/FrdA/AprA"/>
</dbReference>
<accession>A0A645IYB7</accession>
<sequence length="83" mass="9894">MFVRQLRNMIIYALVITKAARMRDESRGAHYKREFPTRDDERFMKITIVEFDPATEEPKISYEEFDHSLVKPRARNYAVAKKA</sequence>
<reference evidence="2" key="1">
    <citation type="submission" date="2019-08" db="EMBL/GenBank/DDBJ databases">
        <authorList>
            <person name="Kucharzyk K."/>
            <person name="Murdoch R.W."/>
            <person name="Higgins S."/>
            <person name="Loffler F."/>
        </authorList>
    </citation>
    <scope>NUCLEOTIDE SEQUENCE</scope>
</reference>
<proteinExistence type="predicted"/>
<dbReference type="Gene3D" id="1.20.58.100">
    <property type="entry name" value="Fumarate reductase/succinate dehydrogenase flavoprotein-like, C-terminal domain"/>
    <property type="match status" value="1"/>
</dbReference>
<dbReference type="SUPFAM" id="SSF46977">
    <property type="entry name" value="Succinate dehydrogenase/fumarate reductase flavoprotein C-terminal domain"/>
    <property type="match status" value="1"/>
</dbReference>
<dbReference type="PANTHER" id="PTHR11632:SF53">
    <property type="entry name" value="SUCCINATE DEHYDROGENASE FLAVOPROTEIN SUBUNIT"/>
    <property type="match status" value="1"/>
</dbReference>
<organism evidence="2">
    <name type="scientific">bioreactor metagenome</name>
    <dbReference type="NCBI Taxonomy" id="1076179"/>
    <lineage>
        <taxon>unclassified sequences</taxon>
        <taxon>metagenomes</taxon>
        <taxon>ecological metagenomes</taxon>
    </lineage>
</organism>
<dbReference type="GO" id="GO:0000104">
    <property type="term" value="F:succinate dehydrogenase activity"/>
    <property type="evidence" value="ECO:0007669"/>
    <property type="project" value="TreeGrafter"/>
</dbReference>
<evidence type="ECO:0000313" key="2">
    <source>
        <dbReference type="EMBL" id="MPN55852.1"/>
    </source>
</evidence>
<comment type="caution">
    <text evidence="2">The sequence shown here is derived from an EMBL/GenBank/DDBJ whole genome shotgun (WGS) entry which is preliminary data.</text>
</comment>
<dbReference type="InterPro" id="IPR015939">
    <property type="entry name" value="Fum_Rdtase/Succ_DH_flav-like_C"/>
</dbReference>
<evidence type="ECO:0000259" key="1">
    <source>
        <dbReference type="Pfam" id="PF02910"/>
    </source>
</evidence>
<dbReference type="Pfam" id="PF02910">
    <property type="entry name" value="Succ_DH_flav_C"/>
    <property type="match status" value="1"/>
</dbReference>
<name>A0A645IYB7_9ZZZZ</name>
<protein>
    <recommendedName>
        <fullName evidence="1">Fumarate reductase/succinate dehydrogenase flavoprotein-like C-terminal domain-containing protein</fullName>
    </recommendedName>
</protein>
<dbReference type="PANTHER" id="PTHR11632">
    <property type="entry name" value="SUCCINATE DEHYDROGENASE 2 FLAVOPROTEIN SUBUNIT"/>
    <property type="match status" value="1"/>
</dbReference>
<dbReference type="EMBL" id="VSSQ01125533">
    <property type="protein sequence ID" value="MPN55852.1"/>
    <property type="molecule type" value="Genomic_DNA"/>
</dbReference>
<dbReference type="GO" id="GO:0009055">
    <property type="term" value="F:electron transfer activity"/>
    <property type="evidence" value="ECO:0007669"/>
    <property type="project" value="TreeGrafter"/>
</dbReference>
<gene>
    <name evidence="2" type="ORF">SDC9_203536</name>
</gene>
<dbReference type="GO" id="GO:0050660">
    <property type="term" value="F:flavin adenine dinucleotide binding"/>
    <property type="evidence" value="ECO:0007669"/>
    <property type="project" value="TreeGrafter"/>
</dbReference>
<dbReference type="GO" id="GO:0009061">
    <property type="term" value="P:anaerobic respiration"/>
    <property type="evidence" value="ECO:0007669"/>
    <property type="project" value="TreeGrafter"/>
</dbReference>